<comment type="subcellular location">
    <subcellularLocation>
        <location evidence="1">Cell membrane</location>
        <topology evidence="1">Multi-pass membrane protein</topology>
    </subcellularLocation>
</comment>
<evidence type="ECO:0000313" key="9">
    <source>
        <dbReference type="Proteomes" id="UP000019194"/>
    </source>
</evidence>
<accession>A0A7G2IW87</accession>
<reference evidence="8 9" key="1">
    <citation type="submission" date="2013-10" db="EMBL/GenBank/DDBJ databases">
        <title>Antibiotic resistance diversity of beta-lactamase producers in the General Hospital Vienna.</title>
        <authorList>
            <person name="Barisic I."/>
            <person name="Mitteregger D."/>
            <person name="Hirschl A.M."/>
            <person name="Noehammer C."/>
            <person name="Wiesinger-Mayr H."/>
        </authorList>
    </citation>
    <scope>NUCLEOTIDE SEQUENCE [LARGE SCALE GENOMIC DNA]</scope>
    <source>
        <strain evidence="8 9">ISC11</strain>
    </source>
</reference>
<evidence type="ECO:0000256" key="2">
    <source>
        <dbReference type="ARBA" id="ARBA00022475"/>
    </source>
</evidence>
<evidence type="ECO:0000256" key="1">
    <source>
        <dbReference type="ARBA" id="ARBA00004651"/>
    </source>
</evidence>
<feature type="transmembrane region" description="Helical" evidence="6">
    <location>
        <begin position="40"/>
        <end position="58"/>
    </location>
</feature>
<dbReference type="Proteomes" id="UP000019194">
    <property type="component" value="Unassembled WGS sequence"/>
</dbReference>
<keyword evidence="3 6" id="KW-0812">Transmembrane</keyword>
<dbReference type="PANTHER" id="PTHR32322">
    <property type="entry name" value="INNER MEMBRANE TRANSPORTER"/>
    <property type="match status" value="1"/>
</dbReference>
<dbReference type="InterPro" id="IPR000620">
    <property type="entry name" value="EamA_dom"/>
</dbReference>
<evidence type="ECO:0000256" key="3">
    <source>
        <dbReference type="ARBA" id="ARBA00022692"/>
    </source>
</evidence>
<organism evidence="8 9">
    <name type="scientific">Citrobacter freundii</name>
    <dbReference type="NCBI Taxonomy" id="546"/>
    <lineage>
        <taxon>Bacteria</taxon>
        <taxon>Pseudomonadati</taxon>
        <taxon>Pseudomonadota</taxon>
        <taxon>Gammaproteobacteria</taxon>
        <taxon>Enterobacterales</taxon>
        <taxon>Enterobacteriaceae</taxon>
        <taxon>Citrobacter</taxon>
        <taxon>Citrobacter freundii complex</taxon>
    </lineage>
</organism>
<keyword evidence="4 6" id="KW-1133">Transmembrane helix</keyword>
<feature type="transmembrane region" description="Helical" evidence="6">
    <location>
        <begin position="95"/>
        <end position="115"/>
    </location>
</feature>
<evidence type="ECO:0000256" key="5">
    <source>
        <dbReference type="ARBA" id="ARBA00023136"/>
    </source>
</evidence>
<keyword evidence="2" id="KW-1003">Cell membrane</keyword>
<evidence type="ECO:0000313" key="8">
    <source>
        <dbReference type="EMBL" id="CDL41408.1"/>
    </source>
</evidence>
<keyword evidence="5 6" id="KW-0472">Membrane</keyword>
<sequence length="125" mass="13328">MSLVVWSALIPIVPFFLASLLLDGPAQITQSLVAIDLTTILSLVYLAFVATIVGYGIWGSLLGRYETWRVAPLSLLVPVVGLASAAVLLDETLSGLQLLGALLIMAGLYINVFGFRLRKIASVRG</sequence>
<dbReference type="Pfam" id="PF00892">
    <property type="entry name" value="EamA"/>
    <property type="match status" value="1"/>
</dbReference>
<dbReference type="PANTHER" id="PTHR32322:SF9">
    <property type="entry name" value="AMINO-ACID METABOLITE EFFLUX PUMP-RELATED"/>
    <property type="match status" value="1"/>
</dbReference>
<feature type="transmembrane region" description="Helical" evidence="6">
    <location>
        <begin position="70"/>
        <end position="89"/>
    </location>
</feature>
<protein>
    <submittedName>
        <fullName evidence="8">Permease of the drug/metabolite transporter (DMT) superfamily</fullName>
    </submittedName>
</protein>
<dbReference type="GO" id="GO:0005886">
    <property type="term" value="C:plasma membrane"/>
    <property type="evidence" value="ECO:0007669"/>
    <property type="project" value="UniProtKB-SubCell"/>
</dbReference>
<proteinExistence type="predicted"/>
<evidence type="ECO:0000256" key="4">
    <source>
        <dbReference type="ARBA" id="ARBA00022989"/>
    </source>
</evidence>
<name>A0A7G2IW87_CITFR</name>
<dbReference type="AlphaFoldDB" id="A0A7G2IW87"/>
<comment type="caution">
    <text evidence="8">The sequence shown here is derived from an EMBL/GenBank/DDBJ whole genome shotgun (WGS) entry which is preliminary data.</text>
</comment>
<feature type="domain" description="EamA" evidence="7">
    <location>
        <begin position="6"/>
        <end position="112"/>
    </location>
</feature>
<evidence type="ECO:0000259" key="7">
    <source>
        <dbReference type="Pfam" id="PF00892"/>
    </source>
</evidence>
<dbReference type="InterPro" id="IPR050638">
    <property type="entry name" value="AA-Vitamin_Transporters"/>
</dbReference>
<dbReference type="EMBL" id="CBWP010000084">
    <property type="protein sequence ID" value="CDL41408.1"/>
    <property type="molecule type" value="Genomic_DNA"/>
</dbReference>
<dbReference type="SUPFAM" id="SSF103481">
    <property type="entry name" value="Multidrug resistance efflux transporter EmrE"/>
    <property type="match status" value="1"/>
</dbReference>
<dbReference type="InterPro" id="IPR037185">
    <property type="entry name" value="EmrE-like"/>
</dbReference>
<evidence type="ECO:0000256" key="6">
    <source>
        <dbReference type="SAM" id="Phobius"/>
    </source>
</evidence>